<dbReference type="Pfam" id="PF10469">
    <property type="entry name" value="AKAP7_NLS"/>
    <property type="match status" value="1"/>
</dbReference>
<dbReference type="PANTHER" id="PTHR15934">
    <property type="entry name" value="RNA 2',3'-CYCLIC PHOSPHODIESTERASE"/>
    <property type="match status" value="1"/>
</dbReference>
<gene>
    <name evidence="2" type="ORF">Ae201684_012816</name>
</gene>
<dbReference type="Gene3D" id="3.90.1140.10">
    <property type="entry name" value="Cyclic phosphodiesterase"/>
    <property type="match status" value="1"/>
</dbReference>
<proteinExistence type="predicted"/>
<dbReference type="InterPro" id="IPR019510">
    <property type="entry name" value="AKAP7-like_phosphoesterase"/>
</dbReference>
<dbReference type="GO" id="GO:0010738">
    <property type="term" value="P:regulation of protein kinase A signaling"/>
    <property type="evidence" value="ECO:0007669"/>
    <property type="project" value="TreeGrafter"/>
</dbReference>
<evidence type="ECO:0000313" key="2">
    <source>
        <dbReference type="EMBL" id="KAF0729548.1"/>
    </source>
</evidence>
<dbReference type="AlphaFoldDB" id="A0A6G0WQ96"/>
<dbReference type="EMBL" id="VJMJ01000163">
    <property type="protein sequence ID" value="KAF0729548.1"/>
    <property type="molecule type" value="Genomic_DNA"/>
</dbReference>
<comment type="caution">
    <text evidence="2">The sequence shown here is derived from an EMBL/GenBank/DDBJ whole genome shotgun (WGS) entry which is preliminary data.</text>
</comment>
<protein>
    <recommendedName>
        <fullName evidence="1">A-kinase anchor protein 7-like phosphoesterase domain-containing protein</fullName>
    </recommendedName>
</protein>
<sequence>MQACARLQETLVTRDPRLLSALIPLEKLHTTLCMVNVSSATEIATVHRVVAENQHLVNEYMTTEDHSIALNGVSTFGNRVLYAQVDSTAIRSVATMLQQRLRENGVNLVGNHEPFQAHVTLCKLSGRNHSIDASIDGDLMADCPLGSLRINTIDFCAVGSKHLDPSTPRSFSRLQSSGRAR</sequence>
<organism evidence="2 3">
    <name type="scientific">Aphanomyces euteiches</name>
    <dbReference type="NCBI Taxonomy" id="100861"/>
    <lineage>
        <taxon>Eukaryota</taxon>
        <taxon>Sar</taxon>
        <taxon>Stramenopiles</taxon>
        <taxon>Oomycota</taxon>
        <taxon>Saprolegniomycetes</taxon>
        <taxon>Saprolegniales</taxon>
        <taxon>Verrucalvaceae</taxon>
        <taxon>Aphanomyces</taxon>
    </lineage>
</organism>
<evidence type="ECO:0000313" key="3">
    <source>
        <dbReference type="Proteomes" id="UP000481153"/>
    </source>
</evidence>
<dbReference type="Proteomes" id="UP000481153">
    <property type="component" value="Unassembled WGS sequence"/>
</dbReference>
<dbReference type="SUPFAM" id="SSF55144">
    <property type="entry name" value="LigT-like"/>
    <property type="match status" value="1"/>
</dbReference>
<dbReference type="GO" id="GO:0005829">
    <property type="term" value="C:cytosol"/>
    <property type="evidence" value="ECO:0007669"/>
    <property type="project" value="TreeGrafter"/>
</dbReference>
<dbReference type="InterPro" id="IPR052641">
    <property type="entry name" value="AKAP7_isoform_gamma"/>
</dbReference>
<dbReference type="GO" id="GO:0034237">
    <property type="term" value="F:protein kinase A regulatory subunit binding"/>
    <property type="evidence" value="ECO:0007669"/>
    <property type="project" value="TreeGrafter"/>
</dbReference>
<reference evidence="2 3" key="1">
    <citation type="submission" date="2019-07" db="EMBL/GenBank/DDBJ databases">
        <title>Genomics analysis of Aphanomyces spp. identifies a new class of oomycete effector associated with host adaptation.</title>
        <authorList>
            <person name="Gaulin E."/>
        </authorList>
    </citation>
    <scope>NUCLEOTIDE SEQUENCE [LARGE SCALE GENOMIC DNA]</scope>
    <source>
        <strain evidence="2 3">ATCC 201684</strain>
    </source>
</reference>
<dbReference type="VEuPathDB" id="FungiDB:AeMF1_013291"/>
<dbReference type="InterPro" id="IPR009097">
    <property type="entry name" value="Cyclic_Pdiesterase"/>
</dbReference>
<accession>A0A6G0WQ96</accession>
<evidence type="ECO:0000259" key="1">
    <source>
        <dbReference type="Pfam" id="PF10469"/>
    </source>
</evidence>
<dbReference type="PANTHER" id="PTHR15934:SF2">
    <property type="entry name" value="A-KINASE ANCHOR PROTEIN 7-LIKE PHOSPHOESTERASE DOMAIN-CONTAINING PROTEIN"/>
    <property type="match status" value="1"/>
</dbReference>
<name>A0A6G0WQ96_9STRA</name>
<feature type="domain" description="A-kinase anchor protein 7-like phosphoesterase" evidence="1">
    <location>
        <begin position="5"/>
        <end position="161"/>
    </location>
</feature>
<keyword evidence="3" id="KW-1185">Reference proteome</keyword>